<dbReference type="Pfam" id="PF00856">
    <property type="entry name" value="SET"/>
    <property type="match status" value="1"/>
</dbReference>
<dbReference type="PROSITE" id="PS50280">
    <property type="entry name" value="SET"/>
    <property type="match status" value="1"/>
</dbReference>
<evidence type="ECO:0000259" key="1">
    <source>
        <dbReference type="PROSITE" id="PS50280"/>
    </source>
</evidence>
<dbReference type="HOGENOM" id="CLU_073382_2_0_1"/>
<dbReference type="InterPro" id="IPR053201">
    <property type="entry name" value="Flavunoidine_N-MTase"/>
</dbReference>
<reference evidence="3" key="2">
    <citation type="submission" date="2015-01" db="EMBL/GenBank/DDBJ databases">
        <title>Evolutionary Origins and Diversification of the Mycorrhizal Mutualists.</title>
        <authorList>
            <consortium name="DOE Joint Genome Institute"/>
            <consortium name="Mycorrhizal Genomics Consortium"/>
            <person name="Kohler A."/>
            <person name="Kuo A."/>
            <person name="Nagy L.G."/>
            <person name="Floudas D."/>
            <person name="Copeland A."/>
            <person name="Barry K.W."/>
            <person name="Cichocki N."/>
            <person name="Veneault-Fourrey C."/>
            <person name="LaButti K."/>
            <person name="Lindquist E.A."/>
            <person name="Lipzen A."/>
            <person name="Lundell T."/>
            <person name="Morin E."/>
            <person name="Murat C."/>
            <person name="Riley R."/>
            <person name="Ohm R."/>
            <person name="Sun H."/>
            <person name="Tunlid A."/>
            <person name="Henrissat B."/>
            <person name="Grigoriev I.V."/>
            <person name="Hibbett D.S."/>
            <person name="Martin F."/>
        </authorList>
    </citation>
    <scope>NUCLEOTIDE SEQUENCE [LARGE SCALE GENOMIC DNA]</scope>
    <source>
        <strain evidence="3">MAFF 305830</strain>
    </source>
</reference>
<sequence length="181" mass="20338">MLSESSSPSSDTNPDADRLLHLDLVKVIRCPGEFNSYLVAQKSYRKGEVICSLDGVTKGPKAYSSVQYDVDPDAHIELNSDLLYVNHSCEPNVKFDVSSPDMANWTFAASTDIEEGSTLCFFYPSTEWNMATPFECNCKTQTCLGTIRGAAFLSRDELQKRGFINRHIWELVQQRELTEGH</sequence>
<feature type="domain" description="SET" evidence="1">
    <location>
        <begin position="23"/>
        <end position="124"/>
    </location>
</feature>
<dbReference type="PANTHER" id="PTHR12350">
    <property type="entry name" value="HISTONE-LYSINE N-METHYLTRANSFERASE-RELATED"/>
    <property type="match status" value="1"/>
</dbReference>
<protein>
    <recommendedName>
        <fullName evidence="1">SET domain-containing protein</fullName>
    </recommendedName>
</protein>
<evidence type="ECO:0000313" key="2">
    <source>
        <dbReference type="EMBL" id="KIM22700.1"/>
    </source>
</evidence>
<dbReference type="Proteomes" id="UP000054097">
    <property type="component" value="Unassembled WGS sequence"/>
</dbReference>
<accession>A0A0C3ADI6</accession>
<reference evidence="2 3" key="1">
    <citation type="submission" date="2014-04" db="EMBL/GenBank/DDBJ databases">
        <authorList>
            <consortium name="DOE Joint Genome Institute"/>
            <person name="Kuo A."/>
            <person name="Zuccaro A."/>
            <person name="Kohler A."/>
            <person name="Nagy L.G."/>
            <person name="Floudas D."/>
            <person name="Copeland A."/>
            <person name="Barry K.W."/>
            <person name="Cichocki N."/>
            <person name="Veneault-Fourrey C."/>
            <person name="LaButti K."/>
            <person name="Lindquist E.A."/>
            <person name="Lipzen A."/>
            <person name="Lundell T."/>
            <person name="Morin E."/>
            <person name="Murat C."/>
            <person name="Sun H."/>
            <person name="Tunlid A."/>
            <person name="Henrissat B."/>
            <person name="Grigoriev I.V."/>
            <person name="Hibbett D.S."/>
            <person name="Martin F."/>
            <person name="Nordberg H.P."/>
            <person name="Cantor M.N."/>
            <person name="Hua S.X."/>
        </authorList>
    </citation>
    <scope>NUCLEOTIDE SEQUENCE [LARGE SCALE GENOMIC DNA]</scope>
    <source>
        <strain evidence="2 3">MAFF 305830</strain>
    </source>
</reference>
<dbReference type="EMBL" id="KN824349">
    <property type="protein sequence ID" value="KIM22700.1"/>
    <property type="molecule type" value="Genomic_DNA"/>
</dbReference>
<dbReference type="SUPFAM" id="SSF82199">
    <property type="entry name" value="SET domain"/>
    <property type="match status" value="1"/>
</dbReference>
<dbReference type="InterPro" id="IPR001214">
    <property type="entry name" value="SET_dom"/>
</dbReference>
<dbReference type="PANTHER" id="PTHR12350:SF19">
    <property type="entry name" value="SET DOMAIN-CONTAINING PROTEIN"/>
    <property type="match status" value="1"/>
</dbReference>
<evidence type="ECO:0000313" key="3">
    <source>
        <dbReference type="Proteomes" id="UP000054097"/>
    </source>
</evidence>
<dbReference type="OrthoDB" id="5984008at2759"/>
<dbReference type="InterPro" id="IPR046341">
    <property type="entry name" value="SET_dom_sf"/>
</dbReference>
<dbReference type="Gene3D" id="2.170.270.10">
    <property type="entry name" value="SET domain"/>
    <property type="match status" value="1"/>
</dbReference>
<proteinExistence type="predicted"/>
<keyword evidence="3" id="KW-1185">Reference proteome</keyword>
<gene>
    <name evidence="2" type="ORF">M408DRAFT_78691</name>
</gene>
<name>A0A0C3ADI6_SERVB</name>
<dbReference type="AlphaFoldDB" id="A0A0C3ADI6"/>
<organism evidence="2 3">
    <name type="scientific">Serendipita vermifera MAFF 305830</name>
    <dbReference type="NCBI Taxonomy" id="933852"/>
    <lineage>
        <taxon>Eukaryota</taxon>
        <taxon>Fungi</taxon>
        <taxon>Dikarya</taxon>
        <taxon>Basidiomycota</taxon>
        <taxon>Agaricomycotina</taxon>
        <taxon>Agaricomycetes</taxon>
        <taxon>Sebacinales</taxon>
        <taxon>Serendipitaceae</taxon>
        <taxon>Serendipita</taxon>
    </lineage>
</organism>
<dbReference type="STRING" id="933852.A0A0C3ADI6"/>